<accession>V5EV04</accession>
<feature type="compositionally biased region" description="Low complexity" evidence="1">
    <location>
        <begin position="164"/>
        <end position="181"/>
    </location>
</feature>
<organism evidence="2 3">
    <name type="scientific">Kalmanozyma brasiliensis (strain GHG001)</name>
    <name type="common">Yeast</name>
    <name type="synonym">Pseudozyma brasiliensis</name>
    <dbReference type="NCBI Taxonomy" id="1365824"/>
    <lineage>
        <taxon>Eukaryota</taxon>
        <taxon>Fungi</taxon>
        <taxon>Dikarya</taxon>
        <taxon>Basidiomycota</taxon>
        <taxon>Ustilaginomycotina</taxon>
        <taxon>Ustilaginomycetes</taxon>
        <taxon>Ustilaginales</taxon>
        <taxon>Ustilaginaceae</taxon>
        <taxon>Kalmanozyma</taxon>
    </lineage>
</organism>
<evidence type="ECO:0000256" key="1">
    <source>
        <dbReference type="SAM" id="MobiDB-lite"/>
    </source>
</evidence>
<name>V5EV04_KALBG</name>
<gene>
    <name evidence="2" type="ORF">PSEUBRA_SCAF12g01851</name>
</gene>
<dbReference type="HOGENOM" id="CLU_1074100_0_0_1"/>
<dbReference type="STRING" id="1365824.V5EV04"/>
<dbReference type="AlphaFoldDB" id="V5EV04"/>
<feature type="region of interest" description="Disordered" evidence="1">
    <location>
        <begin position="238"/>
        <end position="259"/>
    </location>
</feature>
<dbReference type="eggNOG" id="ENOG502S8Q9">
    <property type="taxonomic scope" value="Eukaryota"/>
</dbReference>
<evidence type="ECO:0000313" key="3">
    <source>
        <dbReference type="Proteomes" id="UP000019377"/>
    </source>
</evidence>
<proteinExistence type="predicted"/>
<feature type="region of interest" description="Disordered" evidence="1">
    <location>
        <begin position="163"/>
        <end position="220"/>
    </location>
</feature>
<feature type="region of interest" description="Disordered" evidence="1">
    <location>
        <begin position="23"/>
        <end position="53"/>
    </location>
</feature>
<keyword evidence="3" id="KW-1185">Reference proteome</keyword>
<feature type="compositionally biased region" description="Pro residues" evidence="1">
    <location>
        <begin position="189"/>
        <end position="198"/>
    </location>
</feature>
<dbReference type="Proteomes" id="UP000019377">
    <property type="component" value="Unassembled WGS sequence"/>
</dbReference>
<feature type="compositionally biased region" description="Low complexity" evidence="1">
    <location>
        <begin position="23"/>
        <end position="34"/>
    </location>
</feature>
<evidence type="ECO:0000313" key="2">
    <source>
        <dbReference type="EMBL" id="EST09250.1"/>
    </source>
</evidence>
<dbReference type="EMBL" id="KI545854">
    <property type="protein sequence ID" value="EST09250.1"/>
    <property type="molecule type" value="Genomic_DNA"/>
</dbReference>
<protein>
    <submittedName>
        <fullName evidence="2">Uncharacterized protein</fullName>
    </submittedName>
</protein>
<sequence>MAALPATPKTGSSTAAARAIASIPSSSASAPSRANNVTVTNIPKPGSSISNQANVGPLNLIPTVSGAELSANVKDEYLSLLQKSELIDLVKQLEKQLHDLINAPTGASTLYRQARVYPNQIHVQIDRLKARQRIEASTTTSSSDLSLKDVYSLLNASGLASNGPAYTRTAGTAPRGAASTSLLTGRPAYTPPTVPRRPLPTSSAGPSTAKGALTGQKQAGKDTVSNLINSINAMVRQQTQPARGPNDALHQLDAFHCSR</sequence>
<feature type="compositionally biased region" description="Polar residues" evidence="1">
    <location>
        <begin position="35"/>
        <end position="53"/>
    </location>
</feature>
<reference evidence="3" key="1">
    <citation type="journal article" date="2013" name="Genome Announc.">
        <title>Draft genome sequence of Pseudozyma brasiliensis sp. nov. strain GHG001, a high producer of endo-1,4-xylanase isolated from an insect pest of sugarcane.</title>
        <authorList>
            <person name="Oliveira J.V.D.C."/>
            <person name="dos Santos R.A.C."/>
            <person name="Borges T.A."/>
            <person name="Riano-Pachon D.M."/>
            <person name="Goldman G.H."/>
        </authorList>
    </citation>
    <scope>NUCLEOTIDE SEQUENCE [LARGE SCALE GENOMIC DNA]</scope>
    <source>
        <strain evidence="3">GHG001</strain>
    </source>
</reference>